<organism evidence="1 2">
    <name type="scientific">Diversispora epigaea</name>
    <dbReference type="NCBI Taxonomy" id="1348612"/>
    <lineage>
        <taxon>Eukaryota</taxon>
        <taxon>Fungi</taxon>
        <taxon>Fungi incertae sedis</taxon>
        <taxon>Mucoromycota</taxon>
        <taxon>Glomeromycotina</taxon>
        <taxon>Glomeromycetes</taxon>
        <taxon>Diversisporales</taxon>
        <taxon>Diversisporaceae</taxon>
        <taxon>Diversispora</taxon>
    </lineage>
</organism>
<evidence type="ECO:0000313" key="1">
    <source>
        <dbReference type="EMBL" id="RHZ81393.1"/>
    </source>
</evidence>
<gene>
    <name evidence="1" type="ORF">Glove_120g28</name>
</gene>
<keyword evidence="2" id="KW-1185">Reference proteome</keyword>
<reference evidence="1 2" key="1">
    <citation type="submission" date="2018-08" db="EMBL/GenBank/DDBJ databases">
        <title>Genome and evolution of the arbuscular mycorrhizal fungus Diversispora epigaea (formerly Glomus versiforme) and its bacterial endosymbionts.</title>
        <authorList>
            <person name="Sun X."/>
            <person name="Fei Z."/>
            <person name="Harrison M."/>
        </authorList>
    </citation>
    <scope>NUCLEOTIDE SEQUENCE [LARGE SCALE GENOMIC DNA]</scope>
    <source>
        <strain evidence="1 2">IT104</strain>
    </source>
</reference>
<comment type="caution">
    <text evidence="1">The sequence shown here is derived from an EMBL/GenBank/DDBJ whole genome shotgun (WGS) entry which is preliminary data.</text>
</comment>
<accession>A0A397J8R5</accession>
<sequence>MVVNLMLSNKLQQMFKGKKRNRYIKNDDLVLIGKHFEPKWKLVQDSYQIFANSPKEYREDIIFKRITSNKISDITKFSSERSTVKYQAISKIIHENSSHLVLFNNGESKENLIRILRQFVDDPKKAFKIINKHLRNRNFIVFDFTKLTDDSLSIRFDIPAAQIQNPNAEIPNAEIPNPKSQIIISKKRNRYIKNDDLVLIGKHFEPKWKLVQDSYQIFANSPKEYREDIIFKRITSNKISDITKFSSERKIQDQIIPYFISSRHQNISPIYVNQKYQAISKIIHENSSHLVLFNNGESKENLIRILRQFVDDPKKAFKIINKHLRNRNFIVFDFTKLTDDSLSIVKLTLKNIKEIALSKHGKCLSTEYKNNQLLLLWHCRENHLWRAPLGNVKNGKWYPYYASNTCFTLKDAKQIALSRNGKCLSTVYKNSDISMLWKCHQGIAYSITLNILEYDVYFAQRCQFNHQWQNNLNHIKNRGQWCPFCIAIPNSIQQGSWCPYCAGSMKLTLDNANVTKKAIYEQPLSNIRQPDFLKTPDHLLGLELDIYYLEYGFAIEVQVISEHLRELGLIQ</sequence>
<proteinExistence type="predicted"/>
<dbReference type="Proteomes" id="UP000266861">
    <property type="component" value="Unassembled WGS sequence"/>
</dbReference>
<protein>
    <submittedName>
        <fullName evidence="1">Uncharacterized protein</fullName>
    </submittedName>
</protein>
<name>A0A397J8R5_9GLOM</name>
<dbReference type="OrthoDB" id="2304771at2759"/>
<dbReference type="AlphaFoldDB" id="A0A397J8R5"/>
<evidence type="ECO:0000313" key="2">
    <source>
        <dbReference type="Proteomes" id="UP000266861"/>
    </source>
</evidence>
<dbReference type="EMBL" id="PQFF01000112">
    <property type="protein sequence ID" value="RHZ81393.1"/>
    <property type="molecule type" value="Genomic_DNA"/>
</dbReference>